<dbReference type="EC" id="6.3.4.5" evidence="3"/>
<dbReference type="InParanoid" id="A0A316YLU0"/>
<keyword evidence="6" id="KW-0436">Ligase</keyword>
<evidence type="ECO:0000256" key="9">
    <source>
        <dbReference type="ARBA" id="ARBA00022840"/>
    </source>
</evidence>
<dbReference type="FunFam" id="3.40.50.620:FF:000019">
    <property type="entry name" value="Argininosuccinate synthase"/>
    <property type="match status" value="1"/>
</dbReference>
<dbReference type="GO" id="GO:0000053">
    <property type="term" value="P:argininosuccinate metabolic process"/>
    <property type="evidence" value="ECO:0007669"/>
    <property type="project" value="TreeGrafter"/>
</dbReference>
<protein>
    <recommendedName>
        <fullName evidence="4">Argininosuccinate synthase</fullName>
        <ecNumber evidence="3">6.3.4.5</ecNumber>
    </recommendedName>
    <alternativeName>
        <fullName evidence="10">Citrulline--aspartate ligase</fullName>
    </alternativeName>
</protein>
<dbReference type="Pfam" id="PF00764">
    <property type="entry name" value="Arginosuc_synth"/>
    <property type="match status" value="1"/>
</dbReference>
<dbReference type="FunCoup" id="A0A316YLU0">
    <property type="interactions" value="400"/>
</dbReference>
<dbReference type="InterPro" id="IPR001518">
    <property type="entry name" value="Arginosuc_synth"/>
</dbReference>
<evidence type="ECO:0000256" key="4">
    <source>
        <dbReference type="ARBA" id="ARBA00014810"/>
    </source>
</evidence>
<evidence type="ECO:0000256" key="5">
    <source>
        <dbReference type="ARBA" id="ARBA00022571"/>
    </source>
</evidence>
<dbReference type="STRING" id="215250.A0A316YLU0"/>
<dbReference type="HAMAP" id="MF_00005">
    <property type="entry name" value="Arg_succ_synth_type1"/>
    <property type="match status" value="1"/>
</dbReference>
<sequence>MAKGSVLLAYSGGLDTSCIMAWLIDEGYDVIGFMADVGQEEDFEAARSKAIKCGAKDFILEDMRREFIEELIFPAVQANAVYEDVYLLGTSLARPVIARGMMAAAAKTGCEYVSHGCTGKGNDQVRFELAFYGLKPDIKVIAPWRIPEFYNRFAGRSALLEYAASKGIPVTQTKSKPWSTDENAAHISYEAGVLEDPDHTPPKEMWKLTTDPTQAPDTPEEIHIEFTKGLPTKATIGGKTYTDSVELFLAVNDVGRKHGVGRIDIVENRLIGLKSRGCYEASGHHILRAAHIGLEGLTMDREVRRVRDDLGKRYSELLYYGYFYSPECNYVRSCIVPSQVTVNGQVRLSLYKGNAMIIGRSSPETLYNAELASMDTNEGFSPEATSGFIETSAIRMKSYGLSQTKKGLGGVDRKSAYALNK</sequence>
<dbReference type="NCBIfam" id="TIGR00032">
    <property type="entry name" value="argG"/>
    <property type="match status" value="1"/>
</dbReference>
<evidence type="ECO:0000256" key="11">
    <source>
        <dbReference type="ARBA" id="ARBA00060987"/>
    </source>
</evidence>
<dbReference type="GeneID" id="37045162"/>
<reference evidence="14 15" key="1">
    <citation type="journal article" date="2018" name="Mol. Biol. Evol.">
        <title>Broad Genomic Sampling Reveals a Smut Pathogenic Ancestry of the Fungal Clade Ustilaginomycotina.</title>
        <authorList>
            <person name="Kijpornyongpan T."/>
            <person name="Mondo S.J."/>
            <person name="Barry K."/>
            <person name="Sandor L."/>
            <person name="Lee J."/>
            <person name="Lipzen A."/>
            <person name="Pangilinan J."/>
            <person name="LaButti K."/>
            <person name="Hainaut M."/>
            <person name="Henrissat B."/>
            <person name="Grigoriev I.V."/>
            <person name="Spatafora J.W."/>
            <person name="Aime M.C."/>
        </authorList>
    </citation>
    <scope>NUCLEOTIDE SEQUENCE [LARGE SCALE GENOMIC DNA]</scope>
    <source>
        <strain evidence="14 15">MCA 4198</strain>
    </source>
</reference>
<dbReference type="Gene3D" id="3.90.1260.10">
    <property type="entry name" value="Argininosuccinate synthetase, chain A, domain 2"/>
    <property type="match status" value="1"/>
</dbReference>
<organism evidence="14 15">
    <name type="scientific">Acaromyces ingoldii</name>
    <dbReference type="NCBI Taxonomy" id="215250"/>
    <lineage>
        <taxon>Eukaryota</taxon>
        <taxon>Fungi</taxon>
        <taxon>Dikarya</taxon>
        <taxon>Basidiomycota</taxon>
        <taxon>Ustilaginomycotina</taxon>
        <taxon>Exobasidiomycetes</taxon>
        <taxon>Exobasidiales</taxon>
        <taxon>Cryptobasidiaceae</taxon>
        <taxon>Acaromyces</taxon>
    </lineage>
</organism>
<keyword evidence="7" id="KW-0028">Amino-acid biosynthesis</keyword>
<dbReference type="AlphaFoldDB" id="A0A316YLU0"/>
<dbReference type="PROSITE" id="PS00564">
    <property type="entry name" value="ARGININOSUCCIN_SYN_1"/>
    <property type="match status" value="1"/>
</dbReference>
<evidence type="ECO:0000256" key="6">
    <source>
        <dbReference type="ARBA" id="ARBA00022598"/>
    </source>
</evidence>
<evidence type="ECO:0000259" key="13">
    <source>
        <dbReference type="Pfam" id="PF20979"/>
    </source>
</evidence>
<accession>A0A316YLU0</accession>
<dbReference type="GO" id="GO:0004055">
    <property type="term" value="F:argininosuccinate synthase activity"/>
    <property type="evidence" value="ECO:0007669"/>
    <property type="project" value="UniProtKB-EC"/>
</dbReference>
<dbReference type="RefSeq" id="XP_025377320.1">
    <property type="nucleotide sequence ID" value="XM_025523246.1"/>
</dbReference>
<dbReference type="InterPro" id="IPR018223">
    <property type="entry name" value="Arginosuc_synth_CS"/>
</dbReference>
<keyword evidence="9" id="KW-0067">ATP-binding</keyword>
<dbReference type="InterPro" id="IPR023434">
    <property type="entry name" value="Arginosuc_synth_type_1_subfam"/>
</dbReference>
<comment type="similarity">
    <text evidence="11">Belongs to the argininosuccinate synthase family. Type 1 subfamily.</text>
</comment>
<dbReference type="InterPro" id="IPR048268">
    <property type="entry name" value="Arginosuc_syn_C"/>
</dbReference>
<dbReference type="OrthoDB" id="1688907at2759"/>
<dbReference type="InterPro" id="IPR048267">
    <property type="entry name" value="Arginosuc_syn_N"/>
</dbReference>
<feature type="domain" description="Arginosuccinate synthase C-terminal" evidence="13">
    <location>
        <begin position="178"/>
        <end position="399"/>
    </location>
</feature>
<dbReference type="GO" id="GO:0005524">
    <property type="term" value="F:ATP binding"/>
    <property type="evidence" value="ECO:0007669"/>
    <property type="project" value="UniProtKB-KW"/>
</dbReference>
<dbReference type="GO" id="GO:0006526">
    <property type="term" value="P:L-arginine biosynthetic process"/>
    <property type="evidence" value="ECO:0007669"/>
    <property type="project" value="UniProtKB-UniPathway"/>
</dbReference>
<comment type="subunit">
    <text evidence="2">Homotetramer.</text>
</comment>
<dbReference type="Pfam" id="PF20979">
    <property type="entry name" value="Arginosuc_syn_C"/>
    <property type="match status" value="1"/>
</dbReference>
<dbReference type="PROSITE" id="PS00565">
    <property type="entry name" value="ARGININOSUCCIN_SYN_2"/>
    <property type="match status" value="1"/>
</dbReference>
<evidence type="ECO:0000256" key="7">
    <source>
        <dbReference type="ARBA" id="ARBA00022605"/>
    </source>
</evidence>
<dbReference type="Gene3D" id="3.40.50.620">
    <property type="entry name" value="HUPs"/>
    <property type="match status" value="1"/>
</dbReference>
<keyword evidence="15" id="KW-1185">Reference proteome</keyword>
<dbReference type="FunFam" id="3.90.1260.10:FF:000003">
    <property type="entry name" value="Argininosuccinate synthase"/>
    <property type="match status" value="1"/>
</dbReference>
<dbReference type="NCBIfam" id="NF001770">
    <property type="entry name" value="PRK00509.1"/>
    <property type="match status" value="1"/>
</dbReference>
<gene>
    <name evidence="14" type="ORF">FA10DRAFT_275028</name>
</gene>
<dbReference type="InterPro" id="IPR024074">
    <property type="entry name" value="AS_cat/multimer_dom_body"/>
</dbReference>
<comment type="pathway">
    <text evidence="1">Amino-acid biosynthesis; L-arginine biosynthesis; L-arginine from L-ornithine and carbamoyl phosphate: step 2/3.</text>
</comment>
<evidence type="ECO:0000313" key="15">
    <source>
        <dbReference type="Proteomes" id="UP000245768"/>
    </source>
</evidence>
<feature type="domain" description="Arginosuccinate synthase-like N-terminal" evidence="12">
    <location>
        <begin position="6"/>
        <end position="169"/>
    </location>
</feature>
<evidence type="ECO:0000313" key="14">
    <source>
        <dbReference type="EMBL" id="PWN90122.1"/>
    </source>
</evidence>
<keyword evidence="5" id="KW-0055">Arginine biosynthesis</keyword>
<evidence type="ECO:0000256" key="10">
    <source>
        <dbReference type="ARBA" id="ARBA00029916"/>
    </source>
</evidence>
<evidence type="ECO:0000256" key="2">
    <source>
        <dbReference type="ARBA" id="ARBA00011881"/>
    </source>
</evidence>
<dbReference type="CDD" id="cd01999">
    <property type="entry name" value="ASS"/>
    <property type="match status" value="1"/>
</dbReference>
<dbReference type="SUPFAM" id="SSF52402">
    <property type="entry name" value="Adenine nucleotide alpha hydrolases-like"/>
    <property type="match status" value="1"/>
</dbReference>
<dbReference type="PANTHER" id="PTHR11587:SF2">
    <property type="entry name" value="ARGININOSUCCINATE SYNTHASE"/>
    <property type="match status" value="1"/>
</dbReference>
<dbReference type="InterPro" id="IPR014729">
    <property type="entry name" value="Rossmann-like_a/b/a_fold"/>
</dbReference>
<dbReference type="EMBL" id="KZ819636">
    <property type="protein sequence ID" value="PWN90122.1"/>
    <property type="molecule type" value="Genomic_DNA"/>
</dbReference>
<dbReference type="GO" id="GO:0005737">
    <property type="term" value="C:cytoplasm"/>
    <property type="evidence" value="ECO:0007669"/>
    <property type="project" value="TreeGrafter"/>
</dbReference>
<keyword evidence="8" id="KW-0547">Nucleotide-binding</keyword>
<name>A0A316YLU0_9BASI</name>
<proteinExistence type="inferred from homology"/>
<evidence type="ECO:0000259" key="12">
    <source>
        <dbReference type="Pfam" id="PF00764"/>
    </source>
</evidence>
<evidence type="ECO:0000256" key="1">
    <source>
        <dbReference type="ARBA" id="ARBA00004967"/>
    </source>
</evidence>
<dbReference type="UniPathway" id="UPA00068">
    <property type="reaction ID" value="UER00113"/>
</dbReference>
<dbReference type="Proteomes" id="UP000245768">
    <property type="component" value="Unassembled WGS sequence"/>
</dbReference>
<dbReference type="SUPFAM" id="SSF69864">
    <property type="entry name" value="Argininosuccinate synthetase, C-terminal domain"/>
    <property type="match status" value="1"/>
</dbReference>
<evidence type="ECO:0000256" key="3">
    <source>
        <dbReference type="ARBA" id="ARBA00012286"/>
    </source>
</evidence>
<dbReference type="GO" id="GO:0000050">
    <property type="term" value="P:urea cycle"/>
    <property type="evidence" value="ECO:0007669"/>
    <property type="project" value="TreeGrafter"/>
</dbReference>
<evidence type="ECO:0000256" key="8">
    <source>
        <dbReference type="ARBA" id="ARBA00022741"/>
    </source>
</evidence>
<dbReference type="PANTHER" id="PTHR11587">
    <property type="entry name" value="ARGININOSUCCINATE SYNTHASE"/>
    <property type="match status" value="1"/>
</dbReference>